<evidence type="ECO:0000313" key="4">
    <source>
        <dbReference type="Proteomes" id="UP000433876"/>
    </source>
</evidence>
<comment type="caution">
    <text evidence="3">The sequence shown here is derived from an EMBL/GenBank/DDBJ whole genome shotgun (WGS) entry which is preliminary data.</text>
</comment>
<keyword evidence="1" id="KW-0175">Coiled coil</keyword>
<accession>A0A8S8ZY37</accession>
<gene>
    <name evidence="3" type="ORF">SMACR_05944</name>
</gene>
<protein>
    <submittedName>
        <fullName evidence="3">Uncharacterized protein</fullName>
    </submittedName>
</protein>
<dbReference type="Pfam" id="PF01041">
    <property type="entry name" value="DegT_DnrJ_EryC1"/>
    <property type="match status" value="1"/>
</dbReference>
<name>A0A8S8ZY37_SORMA</name>
<feature type="compositionally biased region" description="Low complexity" evidence="2">
    <location>
        <begin position="175"/>
        <end position="189"/>
    </location>
</feature>
<evidence type="ECO:0000313" key="3">
    <source>
        <dbReference type="EMBL" id="KAA8633155.1"/>
    </source>
</evidence>
<reference evidence="3 4" key="1">
    <citation type="submission" date="2017-07" db="EMBL/GenBank/DDBJ databases">
        <title>Genome sequence of the Sordaria macrospora wild type strain R19027.</title>
        <authorList>
            <person name="Nowrousian M."/>
            <person name="Teichert I."/>
            <person name="Kueck U."/>
        </authorList>
    </citation>
    <scope>NUCLEOTIDE SEQUENCE [LARGE SCALE GENOMIC DNA]</scope>
    <source>
        <strain evidence="3 4">R19027</strain>
        <tissue evidence="3">Mycelium</tissue>
    </source>
</reference>
<feature type="region of interest" description="Disordered" evidence="2">
    <location>
        <begin position="145"/>
        <end position="189"/>
    </location>
</feature>
<evidence type="ECO:0000256" key="1">
    <source>
        <dbReference type="SAM" id="Coils"/>
    </source>
</evidence>
<dbReference type="EMBL" id="NMPR01000041">
    <property type="protein sequence ID" value="KAA8633155.1"/>
    <property type="molecule type" value="Genomic_DNA"/>
</dbReference>
<evidence type="ECO:0000256" key="2">
    <source>
        <dbReference type="SAM" id="MobiDB-lite"/>
    </source>
</evidence>
<feature type="coiled-coil region" evidence="1">
    <location>
        <begin position="29"/>
        <end position="59"/>
    </location>
</feature>
<feature type="region of interest" description="Disordered" evidence="2">
    <location>
        <begin position="1"/>
        <end position="27"/>
    </location>
</feature>
<sequence>MAPSVSTAKSRARKSTGTVLDDSGSDDDYQAYNLRLQEASAARARLKKAKEERDKKRKALLSAYQGALSSIQDRVKKSVSKYHDLHSVMHTSRLLRLKKAVEARDQKLTAIAKKLADVQRIMSNHSVQLCALYEGRRKDLAAMLPQPKPKNQEDDGAADVAELAKSSGQEDAQGSAVAKKASSKPATAVVKKGIKDKWGAANALC</sequence>
<organism evidence="3 4">
    <name type="scientific">Sordaria macrospora</name>
    <dbReference type="NCBI Taxonomy" id="5147"/>
    <lineage>
        <taxon>Eukaryota</taxon>
        <taxon>Fungi</taxon>
        <taxon>Dikarya</taxon>
        <taxon>Ascomycota</taxon>
        <taxon>Pezizomycotina</taxon>
        <taxon>Sordariomycetes</taxon>
        <taxon>Sordariomycetidae</taxon>
        <taxon>Sordariales</taxon>
        <taxon>Sordariaceae</taxon>
        <taxon>Sordaria</taxon>
    </lineage>
</organism>
<proteinExistence type="predicted"/>
<dbReference type="Proteomes" id="UP000433876">
    <property type="component" value="Unassembled WGS sequence"/>
</dbReference>
<dbReference type="VEuPathDB" id="FungiDB:SMAC_05944"/>
<dbReference type="AlphaFoldDB" id="A0A8S8ZY37"/>
<dbReference type="InterPro" id="IPR000653">
    <property type="entry name" value="DegT/StrS_aminotransferase"/>
</dbReference>
<dbReference type="OMA" id="QRIMSNH"/>